<accession>A0A183AH96</accession>
<dbReference type="PANTHER" id="PTHR24028:SF328">
    <property type="entry name" value="CADHERIN-3"/>
    <property type="match status" value="1"/>
</dbReference>
<dbReference type="InterPro" id="IPR002126">
    <property type="entry name" value="Cadherin-like_dom"/>
</dbReference>
<dbReference type="InterPro" id="IPR050174">
    <property type="entry name" value="Protocadherin/Cadherin-CA"/>
</dbReference>
<dbReference type="PROSITE" id="PS00232">
    <property type="entry name" value="CADHERIN_1"/>
    <property type="match status" value="1"/>
</dbReference>
<feature type="region of interest" description="Disordered" evidence="9">
    <location>
        <begin position="276"/>
        <end position="301"/>
    </location>
</feature>
<evidence type="ECO:0000256" key="1">
    <source>
        <dbReference type="ARBA" id="ARBA00004167"/>
    </source>
</evidence>
<name>A0A183AH96_9TREM</name>
<sequence>LGTLNATDADSGRNGTVHYRLAVPTRDSVSHGRLIPGSSLSGSQLVKVTHDGQITLYGVIDREQTPMIMVDVIAEDNGIPVHQTAMTTVTIHVLDLNDNKPRFVQPELTSDRTNSVSAGTNPLREPFGLAMPVTFDPVSTDATYKLNLSLDTSIGALLAKFEAVDPDYGPNGTVVFELIYSGGTIQPRPETSNGSLSTFTLHPDGRLILTNHLEFDTIYTGSTRLIPRRYRRPDHLLIRVSDQGPTPEHVITGVQITYHDASPILIEFNRDEHASASGETQNRSIGAASVAAVPNGSPDRVERRRTYQDGAYSRLASKQSYAYIGQGKSHGLPVLYILALAVCFALVLVITSLVYLYFKMRKPVARTQGGKHGGLNF</sequence>
<evidence type="ECO:0000256" key="3">
    <source>
        <dbReference type="ARBA" id="ARBA00022737"/>
    </source>
</evidence>
<dbReference type="GO" id="GO:0005509">
    <property type="term" value="F:calcium ion binding"/>
    <property type="evidence" value="ECO:0007669"/>
    <property type="project" value="UniProtKB-UniRule"/>
</dbReference>
<evidence type="ECO:0000256" key="10">
    <source>
        <dbReference type="SAM" id="Phobius"/>
    </source>
</evidence>
<organism evidence="12">
    <name type="scientific">Echinostoma caproni</name>
    <dbReference type="NCBI Taxonomy" id="27848"/>
    <lineage>
        <taxon>Eukaryota</taxon>
        <taxon>Metazoa</taxon>
        <taxon>Spiralia</taxon>
        <taxon>Lophotrochozoa</taxon>
        <taxon>Platyhelminthes</taxon>
        <taxon>Trematoda</taxon>
        <taxon>Digenea</taxon>
        <taxon>Plagiorchiida</taxon>
        <taxon>Echinostomata</taxon>
        <taxon>Echinostomatoidea</taxon>
        <taxon>Echinostomatidae</taxon>
        <taxon>Echinostoma</taxon>
    </lineage>
</organism>
<keyword evidence="7" id="KW-0325">Glycoprotein</keyword>
<evidence type="ECO:0000256" key="2">
    <source>
        <dbReference type="ARBA" id="ARBA00022692"/>
    </source>
</evidence>
<feature type="domain" description="Cadherin" evidence="11">
    <location>
        <begin position="140"/>
        <end position="268"/>
    </location>
</feature>
<dbReference type="Pfam" id="PF00028">
    <property type="entry name" value="Cadherin"/>
    <property type="match status" value="1"/>
</dbReference>
<dbReference type="PROSITE" id="PS50268">
    <property type="entry name" value="CADHERIN_2"/>
    <property type="match status" value="2"/>
</dbReference>
<evidence type="ECO:0000256" key="4">
    <source>
        <dbReference type="ARBA" id="ARBA00022837"/>
    </source>
</evidence>
<evidence type="ECO:0000256" key="7">
    <source>
        <dbReference type="ARBA" id="ARBA00023180"/>
    </source>
</evidence>
<dbReference type="CDD" id="cd11304">
    <property type="entry name" value="Cadherin_repeat"/>
    <property type="match status" value="2"/>
</dbReference>
<evidence type="ECO:0000256" key="9">
    <source>
        <dbReference type="SAM" id="MobiDB-lite"/>
    </source>
</evidence>
<keyword evidence="5 10" id="KW-1133">Transmembrane helix</keyword>
<dbReference type="InterPro" id="IPR015919">
    <property type="entry name" value="Cadherin-like_sf"/>
</dbReference>
<keyword evidence="4 8" id="KW-0106">Calcium</keyword>
<evidence type="ECO:0000313" key="12">
    <source>
        <dbReference type="WBParaSite" id="ECPE_0000634401-mRNA-1"/>
    </source>
</evidence>
<dbReference type="SMART" id="SM00112">
    <property type="entry name" value="CA"/>
    <property type="match status" value="1"/>
</dbReference>
<evidence type="ECO:0000256" key="8">
    <source>
        <dbReference type="PROSITE-ProRule" id="PRU00043"/>
    </source>
</evidence>
<comment type="subcellular location">
    <subcellularLocation>
        <location evidence="1">Membrane</location>
        <topology evidence="1">Single-pass membrane protein</topology>
    </subcellularLocation>
</comment>
<feature type="domain" description="Cadherin" evidence="11">
    <location>
        <begin position="1"/>
        <end position="103"/>
    </location>
</feature>
<keyword evidence="6 10" id="KW-0472">Membrane</keyword>
<evidence type="ECO:0000256" key="6">
    <source>
        <dbReference type="ARBA" id="ARBA00023136"/>
    </source>
</evidence>
<keyword evidence="3" id="KW-0677">Repeat</keyword>
<dbReference type="SUPFAM" id="SSF49313">
    <property type="entry name" value="Cadherin-like"/>
    <property type="match status" value="2"/>
</dbReference>
<dbReference type="InterPro" id="IPR020894">
    <property type="entry name" value="Cadherin_CS"/>
</dbReference>
<dbReference type="AlphaFoldDB" id="A0A183AH96"/>
<evidence type="ECO:0000256" key="5">
    <source>
        <dbReference type="ARBA" id="ARBA00022989"/>
    </source>
</evidence>
<dbReference type="PANTHER" id="PTHR24028">
    <property type="entry name" value="CADHERIN-87A"/>
    <property type="match status" value="1"/>
</dbReference>
<feature type="transmembrane region" description="Helical" evidence="10">
    <location>
        <begin position="334"/>
        <end position="358"/>
    </location>
</feature>
<dbReference type="WBParaSite" id="ECPE_0000634401-mRNA-1">
    <property type="protein sequence ID" value="ECPE_0000634401-mRNA-1"/>
    <property type="gene ID" value="ECPE_0000634401"/>
</dbReference>
<keyword evidence="2 10" id="KW-0812">Transmembrane</keyword>
<reference evidence="12" key="1">
    <citation type="submission" date="2016-06" db="UniProtKB">
        <authorList>
            <consortium name="WormBaseParasite"/>
        </authorList>
    </citation>
    <scope>IDENTIFICATION</scope>
</reference>
<evidence type="ECO:0000259" key="11">
    <source>
        <dbReference type="PROSITE" id="PS50268"/>
    </source>
</evidence>
<proteinExistence type="predicted"/>
<protein>
    <submittedName>
        <fullName evidence="12">CA domain-containing protein</fullName>
    </submittedName>
</protein>
<dbReference type="Gene3D" id="2.60.40.60">
    <property type="entry name" value="Cadherins"/>
    <property type="match status" value="2"/>
</dbReference>
<dbReference type="GO" id="GO:0007156">
    <property type="term" value="P:homophilic cell adhesion via plasma membrane adhesion molecules"/>
    <property type="evidence" value="ECO:0007669"/>
    <property type="project" value="InterPro"/>
</dbReference>
<dbReference type="GO" id="GO:0005886">
    <property type="term" value="C:plasma membrane"/>
    <property type="evidence" value="ECO:0007669"/>
    <property type="project" value="InterPro"/>
</dbReference>
<dbReference type="PRINTS" id="PR00205">
    <property type="entry name" value="CADHERIN"/>
</dbReference>